<dbReference type="Proteomes" id="UP000594263">
    <property type="component" value="Unplaced"/>
</dbReference>
<dbReference type="AlphaFoldDB" id="A0A7N0V844"/>
<evidence type="ECO:0000313" key="1">
    <source>
        <dbReference type="EnsemblPlants" id="Kaladp0102s0059.1.v1.1.CDS.1"/>
    </source>
</evidence>
<dbReference type="Gramene" id="Kaladp0102s0059.1.v1.1">
    <property type="protein sequence ID" value="Kaladp0102s0059.1.v1.1.CDS.1"/>
    <property type="gene ID" value="Kaladp0102s0059.v1.1"/>
</dbReference>
<sequence>MLDSLDGVAKLRRVTQLAEIWPQLCHDEDEGERIETNEGRLCLNSWSCD</sequence>
<evidence type="ECO:0000313" key="2">
    <source>
        <dbReference type="Proteomes" id="UP000594263"/>
    </source>
</evidence>
<accession>A0A7N0V844</accession>
<proteinExistence type="predicted"/>
<protein>
    <submittedName>
        <fullName evidence="1">Uncharacterized protein</fullName>
    </submittedName>
</protein>
<organism evidence="1 2">
    <name type="scientific">Kalanchoe fedtschenkoi</name>
    <name type="common">Lavender scallops</name>
    <name type="synonym">South American air plant</name>
    <dbReference type="NCBI Taxonomy" id="63787"/>
    <lineage>
        <taxon>Eukaryota</taxon>
        <taxon>Viridiplantae</taxon>
        <taxon>Streptophyta</taxon>
        <taxon>Embryophyta</taxon>
        <taxon>Tracheophyta</taxon>
        <taxon>Spermatophyta</taxon>
        <taxon>Magnoliopsida</taxon>
        <taxon>eudicotyledons</taxon>
        <taxon>Gunneridae</taxon>
        <taxon>Pentapetalae</taxon>
        <taxon>Saxifragales</taxon>
        <taxon>Crassulaceae</taxon>
        <taxon>Kalanchoe</taxon>
    </lineage>
</organism>
<name>A0A7N0V844_KALFE</name>
<keyword evidence="2" id="KW-1185">Reference proteome</keyword>
<dbReference type="EnsemblPlants" id="Kaladp0102s0059.1.v1.1">
    <property type="protein sequence ID" value="Kaladp0102s0059.1.v1.1.CDS.1"/>
    <property type="gene ID" value="Kaladp0102s0059.v1.1"/>
</dbReference>
<reference evidence="1" key="1">
    <citation type="submission" date="2021-01" db="UniProtKB">
        <authorList>
            <consortium name="EnsemblPlants"/>
        </authorList>
    </citation>
    <scope>IDENTIFICATION</scope>
</reference>